<organism evidence="1 2">
    <name type="scientific">Romboutsia faecis</name>
    <dbReference type="NCBI Taxonomy" id="2764597"/>
    <lineage>
        <taxon>Bacteria</taxon>
        <taxon>Bacillati</taxon>
        <taxon>Bacillota</taxon>
        <taxon>Clostridia</taxon>
        <taxon>Peptostreptococcales</taxon>
        <taxon>Peptostreptococcaceae</taxon>
        <taxon>Romboutsia</taxon>
    </lineage>
</organism>
<evidence type="ECO:0000313" key="2">
    <source>
        <dbReference type="Proteomes" id="UP000609849"/>
    </source>
</evidence>
<name>A0ABR7JP91_9FIRM</name>
<dbReference type="RefSeq" id="WP_153971274.1">
    <property type="nucleotide sequence ID" value="NZ_JACRWE010000003.1"/>
</dbReference>
<comment type="caution">
    <text evidence="1">The sequence shown here is derived from an EMBL/GenBank/DDBJ whole genome shotgun (WGS) entry which is preliminary data.</text>
</comment>
<sequence length="177" mass="20685">MDPIRVKPDEFKLNNFINYYNDNYEELLEEYPNNISRVCLVDKDYMDVVTFDEDYEDIEDAQGYIDLLLNEEYALHFVIGKTTENQETVEFINGKTQSLRNYIDDAYEESSVKDIGDLNLDLDHLIGLLFNFEEEDIVISVVNFEHGGEMSTPRIVEVDDCGDLEESISKFISRFME</sequence>
<proteinExistence type="predicted"/>
<reference evidence="1 2" key="1">
    <citation type="submission" date="2020-08" db="EMBL/GenBank/DDBJ databases">
        <authorList>
            <person name="Liu C."/>
            <person name="Sun Q."/>
        </authorList>
    </citation>
    <scope>NUCLEOTIDE SEQUENCE [LARGE SCALE GENOMIC DNA]</scope>
    <source>
        <strain evidence="1 2">NSJ-18</strain>
    </source>
</reference>
<gene>
    <name evidence="1" type="ORF">H8923_08100</name>
</gene>
<evidence type="ECO:0000313" key="1">
    <source>
        <dbReference type="EMBL" id="MBC5996720.1"/>
    </source>
</evidence>
<dbReference type="EMBL" id="JACRWE010000003">
    <property type="protein sequence ID" value="MBC5996720.1"/>
    <property type="molecule type" value="Genomic_DNA"/>
</dbReference>
<accession>A0ABR7JP91</accession>
<keyword evidence="2" id="KW-1185">Reference proteome</keyword>
<protein>
    <submittedName>
        <fullName evidence="1">Uncharacterized protein</fullName>
    </submittedName>
</protein>
<dbReference type="Proteomes" id="UP000609849">
    <property type="component" value="Unassembled WGS sequence"/>
</dbReference>